<dbReference type="EMBL" id="BQNB010015433">
    <property type="protein sequence ID" value="GJT39989.1"/>
    <property type="molecule type" value="Genomic_DNA"/>
</dbReference>
<gene>
    <name evidence="1" type="ORF">Tco_0939854</name>
</gene>
<reference evidence="1" key="1">
    <citation type="journal article" date="2022" name="Int. J. Mol. Sci.">
        <title>Draft Genome of Tanacetum Coccineum: Genomic Comparison of Closely Related Tanacetum-Family Plants.</title>
        <authorList>
            <person name="Yamashiro T."/>
            <person name="Shiraishi A."/>
            <person name="Nakayama K."/>
            <person name="Satake H."/>
        </authorList>
    </citation>
    <scope>NUCLEOTIDE SEQUENCE</scope>
</reference>
<name>A0ABQ5DSE2_9ASTR</name>
<organism evidence="1 2">
    <name type="scientific">Tanacetum coccineum</name>
    <dbReference type="NCBI Taxonomy" id="301880"/>
    <lineage>
        <taxon>Eukaryota</taxon>
        <taxon>Viridiplantae</taxon>
        <taxon>Streptophyta</taxon>
        <taxon>Embryophyta</taxon>
        <taxon>Tracheophyta</taxon>
        <taxon>Spermatophyta</taxon>
        <taxon>Magnoliopsida</taxon>
        <taxon>eudicotyledons</taxon>
        <taxon>Gunneridae</taxon>
        <taxon>Pentapetalae</taxon>
        <taxon>asterids</taxon>
        <taxon>campanulids</taxon>
        <taxon>Asterales</taxon>
        <taxon>Asteraceae</taxon>
        <taxon>Asteroideae</taxon>
        <taxon>Anthemideae</taxon>
        <taxon>Anthemidinae</taxon>
        <taxon>Tanacetum</taxon>
    </lineage>
</organism>
<dbReference type="Proteomes" id="UP001151760">
    <property type="component" value="Unassembled WGS sequence"/>
</dbReference>
<sequence>MSDGEPLVRVTRCGRSGIRGCHAPTDCERFAKEFSAGRTKGKEVAIRSPIWVPAVRVVIFSGTARRTLDSRRQYIRILGMTGSSTRALIDCQSVVYIRRYSSSEFSFMVPYRESMRSFPLKSTYLTSLWCEGRISREALTEYSIRDVVIVKGLLERGLFARVYTPWGALRQGANILKIDLRSGYHQLRVKERTFPKAAFRTVMVFMNSWLCFWSHESSSVLKENNEEHSHVYEFSIGKLYAKFLVEFWMRLMERGRRFYGEEREIALKSLSSIGFLANSLSSTGSEVGTIVHQVEEEIFRDLERMISSYVFVEEWFWDSLRAEPEFRINDDGFLAGFDEDVSRIKNILVEWYEGRCGYVCVKVGERILEGPEMIEVTNEKVAVAHGESLRQAQTVKRSYADRLAER</sequence>
<comment type="caution">
    <text evidence="1">The sequence shown here is derived from an EMBL/GenBank/DDBJ whole genome shotgun (WGS) entry which is preliminary data.</text>
</comment>
<evidence type="ECO:0000313" key="2">
    <source>
        <dbReference type="Proteomes" id="UP001151760"/>
    </source>
</evidence>
<keyword evidence="2" id="KW-1185">Reference proteome</keyword>
<evidence type="ECO:0000313" key="1">
    <source>
        <dbReference type="EMBL" id="GJT39989.1"/>
    </source>
</evidence>
<protein>
    <recommendedName>
        <fullName evidence="3">Reverse transcriptase</fullName>
    </recommendedName>
</protein>
<proteinExistence type="predicted"/>
<evidence type="ECO:0008006" key="3">
    <source>
        <dbReference type="Google" id="ProtNLM"/>
    </source>
</evidence>
<accession>A0ABQ5DSE2</accession>
<reference evidence="1" key="2">
    <citation type="submission" date="2022-01" db="EMBL/GenBank/DDBJ databases">
        <authorList>
            <person name="Yamashiro T."/>
            <person name="Shiraishi A."/>
            <person name="Satake H."/>
            <person name="Nakayama K."/>
        </authorList>
    </citation>
    <scope>NUCLEOTIDE SEQUENCE</scope>
</reference>